<keyword evidence="1" id="KW-1133">Transmembrane helix</keyword>
<keyword evidence="1" id="KW-0812">Transmembrane</keyword>
<reference evidence="2" key="1">
    <citation type="submission" date="2023-04" db="EMBL/GenBank/DDBJ databases">
        <authorList>
            <person name="Vijverberg K."/>
            <person name="Xiong W."/>
            <person name="Schranz E."/>
        </authorList>
    </citation>
    <scope>NUCLEOTIDE SEQUENCE</scope>
</reference>
<dbReference type="Proteomes" id="UP001177003">
    <property type="component" value="Chromosome 0"/>
</dbReference>
<name>A0AA35Y837_LACSI</name>
<keyword evidence="1" id="KW-0472">Membrane</keyword>
<gene>
    <name evidence="2" type="ORF">LSALG_LOCUS4914</name>
</gene>
<protein>
    <submittedName>
        <fullName evidence="2">Uncharacterized protein</fullName>
    </submittedName>
</protein>
<organism evidence="2 3">
    <name type="scientific">Lactuca saligna</name>
    <name type="common">Willowleaf lettuce</name>
    <dbReference type="NCBI Taxonomy" id="75948"/>
    <lineage>
        <taxon>Eukaryota</taxon>
        <taxon>Viridiplantae</taxon>
        <taxon>Streptophyta</taxon>
        <taxon>Embryophyta</taxon>
        <taxon>Tracheophyta</taxon>
        <taxon>Spermatophyta</taxon>
        <taxon>Magnoliopsida</taxon>
        <taxon>eudicotyledons</taxon>
        <taxon>Gunneridae</taxon>
        <taxon>Pentapetalae</taxon>
        <taxon>asterids</taxon>
        <taxon>campanulids</taxon>
        <taxon>Asterales</taxon>
        <taxon>Asteraceae</taxon>
        <taxon>Cichorioideae</taxon>
        <taxon>Cichorieae</taxon>
        <taxon>Lactucinae</taxon>
        <taxon>Lactuca</taxon>
    </lineage>
</organism>
<accession>A0AA35Y837</accession>
<proteinExistence type="predicted"/>
<evidence type="ECO:0000256" key="1">
    <source>
        <dbReference type="SAM" id="Phobius"/>
    </source>
</evidence>
<sequence length="123" mass="13749">MFFGRCFNRSPSPPLWPSTTLIPPTIPMSLQTISDCLSCPPFHAITIVGRYQLKVITTTTRWWPPPLTTTTQGGLIGLQSNLIALFGRCCLIWFHYSKYEIKGSWLIFGIGLVVGVGCFLLSR</sequence>
<feature type="transmembrane region" description="Helical" evidence="1">
    <location>
        <begin position="103"/>
        <end position="122"/>
    </location>
</feature>
<dbReference type="AlphaFoldDB" id="A0AA35Y837"/>
<dbReference type="EMBL" id="OX465086">
    <property type="protein sequence ID" value="CAI9264257.1"/>
    <property type="molecule type" value="Genomic_DNA"/>
</dbReference>
<evidence type="ECO:0000313" key="3">
    <source>
        <dbReference type="Proteomes" id="UP001177003"/>
    </source>
</evidence>
<keyword evidence="3" id="KW-1185">Reference proteome</keyword>
<evidence type="ECO:0000313" key="2">
    <source>
        <dbReference type="EMBL" id="CAI9264257.1"/>
    </source>
</evidence>